<evidence type="ECO:0000256" key="1">
    <source>
        <dbReference type="ARBA" id="ARBA00023125"/>
    </source>
</evidence>
<dbReference type="InterPro" id="IPR009057">
    <property type="entry name" value="Homeodomain-like_sf"/>
</dbReference>
<reference evidence="4 5" key="1">
    <citation type="submission" date="2018-10" db="EMBL/GenBank/DDBJ databases">
        <authorList>
            <person name="Li J."/>
        </authorList>
    </citation>
    <scope>NUCLEOTIDE SEQUENCE [LARGE SCALE GENOMIC DNA]</scope>
    <source>
        <strain evidence="4 5">CCTCC AB209002</strain>
    </source>
</reference>
<dbReference type="RefSeq" id="WP_121672812.1">
    <property type="nucleotide sequence ID" value="NZ_BMXM01000001.1"/>
</dbReference>
<dbReference type="OrthoDB" id="3218408at2"/>
<dbReference type="GO" id="GO:0003677">
    <property type="term" value="F:DNA binding"/>
    <property type="evidence" value="ECO:0007669"/>
    <property type="project" value="UniProtKB-UniRule"/>
</dbReference>
<sequence length="189" mass="20436">MTEARNRWLDEGIRVLAEEGASGVRIDRIAARLGLSKGSFHHHFAGAAGYKRALLEHFEQMSTEMLDEAIAGAGDAGVHAVLDRLTRMVGPGSGSHYRPELEVAVRAWATSDEDVRAVQGRIDEARVAALSRVWRPYVGTDADARTAALLPYLVSVGAAVVSPPVSATELQRVYEILLRLVPEGKPARS</sequence>
<keyword evidence="1 2" id="KW-0238">DNA-binding</keyword>
<feature type="domain" description="HTH tetR-type" evidence="3">
    <location>
        <begin position="2"/>
        <end position="62"/>
    </location>
</feature>
<dbReference type="InterPro" id="IPR001647">
    <property type="entry name" value="HTH_TetR"/>
</dbReference>
<dbReference type="SUPFAM" id="SSF46689">
    <property type="entry name" value="Homeodomain-like"/>
    <property type="match status" value="1"/>
</dbReference>
<protein>
    <submittedName>
        <fullName evidence="4">TetR/AcrR family transcriptional regulator</fullName>
    </submittedName>
</protein>
<comment type="caution">
    <text evidence="4">The sequence shown here is derived from an EMBL/GenBank/DDBJ whole genome shotgun (WGS) entry which is preliminary data.</text>
</comment>
<keyword evidence="5" id="KW-1185">Reference proteome</keyword>
<evidence type="ECO:0000313" key="4">
    <source>
        <dbReference type="EMBL" id="RLP71793.1"/>
    </source>
</evidence>
<dbReference type="PROSITE" id="PS50977">
    <property type="entry name" value="HTH_TETR_2"/>
    <property type="match status" value="1"/>
</dbReference>
<evidence type="ECO:0000256" key="2">
    <source>
        <dbReference type="PROSITE-ProRule" id="PRU00335"/>
    </source>
</evidence>
<dbReference type="Pfam" id="PF00440">
    <property type="entry name" value="TetR_N"/>
    <property type="match status" value="1"/>
</dbReference>
<dbReference type="Gene3D" id="1.10.357.10">
    <property type="entry name" value="Tetracycline Repressor, domain 2"/>
    <property type="match status" value="1"/>
</dbReference>
<dbReference type="EMBL" id="RCUV01000007">
    <property type="protein sequence ID" value="RLP71793.1"/>
    <property type="molecule type" value="Genomic_DNA"/>
</dbReference>
<proteinExistence type="predicted"/>
<feature type="DNA-binding region" description="H-T-H motif" evidence="2">
    <location>
        <begin position="25"/>
        <end position="44"/>
    </location>
</feature>
<dbReference type="AlphaFoldDB" id="A0A3L6ZUY1"/>
<accession>A0A3L6ZUY1</accession>
<gene>
    <name evidence="4" type="ORF">D9V29_07045</name>
</gene>
<dbReference type="Proteomes" id="UP000270299">
    <property type="component" value="Unassembled WGS sequence"/>
</dbReference>
<name>A0A3L6ZUY1_9MICO</name>
<evidence type="ECO:0000259" key="3">
    <source>
        <dbReference type="PROSITE" id="PS50977"/>
    </source>
</evidence>
<organism evidence="4 5">
    <name type="scientific">Mycetocola manganoxydans</name>
    <dbReference type="NCBI Taxonomy" id="699879"/>
    <lineage>
        <taxon>Bacteria</taxon>
        <taxon>Bacillati</taxon>
        <taxon>Actinomycetota</taxon>
        <taxon>Actinomycetes</taxon>
        <taxon>Micrococcales</taxon>
        <taxon>Microbacteriaceae</taxon>
        <taxon>Mycetocola</taxon>
    </lineage>
</organism>
<evidence type="ECO:0000313" key="5">
    <source>
        <dbReference type="Proteomes" id="UP000270299"/>
    </source>
</evidence>